<feature type="compositionally biased region" description="Basic and acidic residues" evidence="1">
    <location>
        <begin position="512"/>
        <end position="522"/>
    </location>
</feature>
<evidence type="ECO:0000259" key="2">
    <source>
        <dbReference type="PROSITE" id="PS51840"/>
    </source>
</evidence>
<feature type="compositionally biased region" description="Polar residues" evidence="1">
    <location>
        <begin position="349"/>
        <end position="358"/>
    </location>
</feature>
<dbReference type="PANTHER" id="PTHR21456:SF1">
    <property type="entry name" value="C2 NT-TYPE DOMAIN-CONTAINING PROTEIN"/>
    <property type="match status" value="1"/>
</dbReference>
<feature type="compositionally biased region" description="Basic and acidic residues" evidence="1">
    <location>
        <begin position="137"/>
        <end position="148"/>
    </location>
</feature>
<dbReference type="EMBL" id="ML119066">
    <property type="protein sequence ID" value="ROT34754.1"/>
    <property type="molecule type" value="Genomic_DNA"/>
</dbReference>
<proteinExistence type="predicted"/>
<dbReference type="PROSITE" id="PS51840">
    <property type="entry name" value="C2_NT"/>
    <property type="match status" value="1"/>
</dbReference>
<feature type="region of interest" description="Disordered" evidence="1">
    <location>
        <begin position="474"/>
        <end position="554"/>
    </location>
</feature>
<keyword evidence="4" id="KW-1185">Reference proteome</keyword>
<name>A0A3N2PK40_SODAK</name>
<dbReference type="InterPro" id="IPR039931">
    <property type="entry name" value="EEIG1/2-like"/>
</dbReference>
<dbReference type="AlphaFoldDB" id="A0A3N2PK40"/>
<organism evidence="3 4">
    <name type="scientific">Sodiomyces alkalinus (strain CBS 110278 / VKM F-3762 / F11)</name>
    <name type="common">Alkaliphilic filamentous fungus</name>
    <dbReference type="NCBI Taxonomy" id="1314773"/>
    <lineage>
        <taxon>Eukaryota</taxon>
        <taxon>Fungi</taxon>
        <taxon>Dikarya</taxon>
        <taxon>Ascomycota</taxon>
        <taxon>Pezizomycotina</taxon>
        <taxon>Sordariomycetes</taxon>
        <taxon>Hypocreomycetidae</taxon>
        <taxon>Glomerellales</taxon>
        <taxon>Plectosphaerellaceae</taxon>
        <taxon>Sodiomyces</taxon>
    </lineage>
</organism>
<feature type="region of interest" description="Disordered" evidence="1">
    <location>
        <begin position="312"/>
        <end position="361"/>
    </location>
</feature>
<dbReference type="PANTHER" id="PTHR21456">
    <property type="entry name" value="FAMILY WITH SEQUENCE SIMILARITY 102"/>
    <property type="match status" value="1"/>
</dbReference>
<protein>
    <recommendedName>
        <fullName evidence="2">C2 NT-type domain-containing protein</fullName>
    </recommendedName>
</protein>
<evidence type="ECO:0000313" key="3">
    <source>
        <dbReference type="EMBL" id="ROT34754.1"/>
    </source>
</evidence>
<feature type="compositionally biased region" description="Polar residues" evidence="1">
    <location>
        <begin position="531"/>
        <end position="545"/>
    </location>
</feature>
<reference evidence="3 4" key="1">
    <citation type="journal article" date="2018" name="Mol. Ecol.">
        <title>The obligate alkalophilic soda-lake fungus Sodiomyces alkalinus has shifted to a protein diet.</title>
        <authorList>
            <person name="Grum-Grzhimaylo A.A."/>
            <person name="Falkoski D.L."/>
            <person name="van den Heuvel J."/>
            <person name="Valero-Jimenez C.A."/>
            <person name="Min B."/>
            <person name="Choi I.G."/>
            <person name="Lipzen A."/>
            <person name="Daum C.G."/>
            <person name="Aanen D.K."/>
            <person name="Tsang A."/>
            <person name="Henrissat B."/>
            <person name="Bilanenko E.N."/>
            <person name="de Vries R.P."/>
            <person name="van Kan J.A.L."/>
            <person name="Grigoriev I.V."/>
            <person name="Debets A.J.M."/>
        </authorList>
    </citation>
    <scope>NUCLEOTIDE SEQUENCE [LARGE SCALE GENOMIC DNA]</scope>
    <source>
        <strain evidence="3 4">F11</strain>
    </source>
</reference>
<dbReference type="GeneID" id="39576985"/>
<gene>
    <name evidence="3" type="ORF">SODALDRAFT_285906</name>
</gene>
<feature type="compositionally biased region" description="Low complexity" evidence="1">
    <location>
        <begin position="484"/>
        <end position="506"/>
    </location>
</feature>
<evidence type="ECO:0000256" key="1">
    <source>
        <dbReference type="SAM" id="MobiDB-lite"/>
    </source>
</evidence>
<dbReference type="Pfam" id="PF10358">
    <property type="entry name" value="NT-C2"/>
    <property type="match status" value="1"/>
</dbReference>
<dbReference type="STRING" id="1314773.A0A3N2PK40"/>
<dbReference type="RefSeq" id="XP_028462560.1">
    <property type="nucleotide sequence ID" value="XM_028608507.1"/>
</dbReference>
<feature type="compositionally biased region" description="Low complexity" evidence="1">
    <location>
        <begin position="162"/>
        <end position="194"/>
    </location>
</feature>
<feature type="domain" description="C2 NT-type" evidence="2">
    <location>
        <begin position="14"/>
        <end position="164"/>
    </location>
</feature>
<dbReference type="Proteomes" id="UP000272025">
    <property type="component" value="Unassembled WGS sequence"/>
</dbReference>
<feature type="compositionally biased region" description="Polar residues" evidence="1">
    <location>
        <begin position="444"/>
        <end position="455"/>
    </location>
</feature>
<evidence type="ECO:0000313" key="4">
    <source>
        <dbReference type="Proteomes" id="UP000272025"/>
    </source>
</evidence>
<feature type="region of interest" description="Disordered" evidence="1">
    <location>
        <begin position="137"/>
        <end position="200"/>
    </location>
</feature>
<sequence length="583" mass="62580">MTSLKTITNFNLLSTVSKGRKPKFELHLKIYDLNNVPLVSGCSHIKWHLSHSIHADHRGRTPKCSIVNHKVEYNYSAIVGHIRISVDKNNNLTECPIEFEVLQEFPTGGVGGGGRDEKISLGVVKLNLSEYIDESEARPREVAPRLSRESNSSSRGHFRKQSAAGASTVAAMATNNTTSASPSASVSSRPASSSGTPVTFDGLDADVEDGIVRRYLMQESKINSTLKIGILMVHVDGDRNFVAPPLKTAPVFGGIAGIMAGEQVEQVDPGQLPTLAKSRDQAEIQDMYRKSLAASWSRHPGELSADECIENIFAGGDGWPTPSPSSFDPPSFDPPPSQLPQRQPSQTSDRSTGSSGPNEQRAFRRKRALGFDASADVSGDDDSIFGSMGGDTLRPGDYRKFVGRQLAQASAYLHGHGHGHGHGTPTSATIGAVSPSRHHRRHGSNTSDKSASTVTGRDPDFFAYSLANQYHHPYGPSSSTAGTPYSFRSPSPSPSPSGKGSRSSSLTRRRRGDALADSRDDLLSPARSRSESMTSLAPTLGSGSSDGPAAVGAHDGAYRRMRELRELDVRDDMIAWSLPGEVK</sequence>
<dbReference type="InterPro" id="IPR019448">
    <property type="entry name" value="NT-C2"/>
</dbReference>
<feature type="region of interest" description="Disordered" evidence="1">
    <location>
        <begin position="414"/>
        <end position="455"/>
    </location>
</feature>
<dbReference type="OrthoDB" id="3365224at2759"/>
<feature type="compositionally biased region" description="Low complexity" evidence="1">
    <location>
        <begin position="339"/>
        <end position="348"/>
    </location>
</feature>
<accession>A0A3N2PK40</accession>
<feature type="region of interest" description="Disordered" evidence="1">
    <location>
        <begin position="374"/>
        <end position="393"/>
    </location>
</feature>